<dbReference type="Proteomes" id="UP001525379">
    <property type="component" value="Unassembled WGS sequence"/>
</dbReference>
<reference evidence="3 4" key="1">
    <citation type="submission" date="2022-04" db="EMBL/GenBank/DDBJ databases">
        <title>Human microbiome associated bacterial genomes.</title>
        <authorList>
            <person name="Sandstrom S."/>
            <person name="Salamzade R."/>
            <person name="Kalan L.R."/>
        </authorList>
    </citation>
    <scope>NUCLEOTIDE SEQUENCE [LARGE SCALE GENOMIC DNA]</scope>
    <source>
        <strain evidence="4">p3-SID1799</strain>
    </source>
</reference>
<dbReference type="Gene3D" id="3.90.470.20">
    <property type="entry name" value="4'-phosphopantetheinyl transferase domain"/>
    <property type="match status" value="1"/>
</dbReference>
<keyword evidence="1 3" id="KW-0808">Transferase</keyword>
<protein>
    <submittedName>
        <fullName evidence="3">4'-phosphopantetheinyl transferase superfamily protein</fullName>
    </submittedName>
</protein>
<proteinExistence type="predicted"/>
<keyword evidence="4" id="KW-1185">Reference proteome</keyword>
<evidence type="ECO:0000256" key="1">
    <source>
        <dbReference type="ARBA" id="ARBA00022679"/>
    </source>
</evidence>
<comment type="caution">
    <text evidence="3">The sequence shown here is derived from an EMBL/GenBank/DDBJ whole genome shotgun (WGS) entry which is preliminary data.</text>
</comment>
<evidence type="ECO:0000313" key="4">
    <source>
        <dbReference type="Proteomes" id="UP001525379"/>
    </source>
</evidence>
<dbReference type="SUPFAM" id="SSF56214">
    <property type="entry name" value="4'-phosphopantetheinyl transferase"/>
    <property type="match status" value="1"/>
</dbReference>
<name>A0ABT2HXS0_9MICO</name>
<dbReference type="InterPro" id="IPR008278">
    <property type="entry name" value="4-PPantetheinyl_Trfase_dom"/>
</dbReference>
<dbReference type="InterPro" id="IPR037143">
    <property type="entry name" value="4-PPantetheinyl_Trfase_dom_sf"/>
</dbReference>
<dbReference type="GO" id="GO:0016740">
    <property type="term" value="F:transferase activity"/>
    <property type="evidence" value="ECO:0007669"/>
    <property type="project" value="UniProtKB-KW"/>
</dbReference>
<dbReference type="RefSeq" id="WP_260104377.1">
    <property type="nucleotide sequence ID" value="NZ_JALXSQ010000026.1"/>
</dbReference>
<accession>A0ABT2HXS0</accession>
<evidence type="ECO:0000259" key="2">
    <source>
        <dbReference type="Pfam" id="PF01648"/>
    </source>
</evidence>
<organism evidence="3 4">
    <name type="scientific">Pseudoclavibacter albus</name>
    <dbReference type="NCBI Taxonomy" id="272241"/>
    <lineage>
        <taxon>Bacteria</taxon>
        <taxon>Bacillati</taxon>
        <taxon>Actinomycetota</taxon>
        <taxon>Actinomycetes</taxon>
        <taxon>Micrococcales</taxon>
        <taxon>Microbacteriaceae</taxon>
        <taxon>Pseudoclavibacter</taxon>
    </lineage>
</organism>
<gene>
    <name evidence="3" type="ORF">M3D15_07195</name>
</gene>
<feature type="domain" description="4'-phosphopantetheinyl transferase" evidence="2">
    <location>
        <begin position="11"/>
        <end position="74"/>
    </location>
</feature>
<sequence>MSLITVCCEAPVGVDVEPSSRRDEVASAAEVALHRNEHPSSPDEMLRLWVRKEALLKAHGTGLATDPRSVHLDTSGHILEGPAGAIVDLTLGPDWCAAVAVLGPTPEVVVSY</sequence>
<dbReference type="Pfam" id="PF01648">
    <property type="entry name" value="ACPS"/>
    <property type="match status" value="1"/>
</dbReference>
<evidence type="ECO:0000313" key="3">
    <source>
        <dbReference type="EMBL" id="MCT2043115.1"/>
    </source>
</evidence>
<dbReference type="EMBL" id="JALXSQ010000026">
    <property type="protein sequence ID" value="MCT2043115.1"/>
    <property type="molecule type" value="Genomic_DNA"/>
</dbReference>